<gene>
    <name evidence="7" type="ORF">FHR23_000783</name>
</gene>
<comment type="similarity">
    <text evidence="4">Belongs to the glycosyl hydrolase 5 (cellulase A) family.</text>
</comment>
<dbReference type="SUPFAM" id="SSF51445">
    <property type="entry name" value="(Trans)glycosidases"/>
    <property type="match status" value="1"/>
</dbReference>
<dbReference type="GO" id="GO:0009986">
    <property type="term" value="C:cell surface"/>
    <property type="evidence" value="ECO:0007669"/>
    <property type="project" value="TreeGrafter"/>
</dbReference>
<dbReference type="GO" id="GO:0005576">
    <property type="term" value="C:extracellular region"/>
    <property type="evidence" value="ECO:0007669"/>
    <property type="project" value="TreeGrafter"/>
</dbReference>
<evidence type="ECO:0000256" key="4">
    <source>
        <dbReference type="RuleBase" id="RU361153"/>
    </source>
</evidence>
<evidence type="ECO:0000259" key="6">
    <source>
        <dbReference type="Pfam" id="PF00150"/>
    </source>
</evidence>
<evidence type="ECO:0000256" key="2">
    <source>
        <dbReference type="ARBA" id="ARBA00022801"/>
    </source>
</evidence>
<dbReference type="GO" id="GO:0009251">
    <property type="term" value="P:glucan catabolic process"/>
    <property type="evidence" value="ECO:0007669"/>
    <property type="project" value="TreeGrafter"/>
</dbReference>
<dbReference type="PROSITE" id="PS00659">
    <property type="entry name" value="GLYCOSYL_HYDROL_F5"/>
    <property type="match status" value="1"/>
</dbReference>
<evidence type="ECO:0000313" key="8">
    <source>
        <dbReference type="Proteomes" id="UP000554342"/>
    </source>
</evidence>
<dbReference type="EMBL" id="JACIJI010000001">
    <property type="protein sequence ID" value="MBB5717876.1"/>
    <property type="molecule type" value="Genomic_DNA"/>
</dbReference>
<dbReference type="InterPro" id="IPR018087">
    <property type="entry name" value="Glyco_hydro_5_CS"/>
</dbReference>
<evidence type="ECO:0000256" key="3">
    <source>
        <dbReference type="ARBA" id="ARBA00023295"/>
    </source>
</evidence>
<keyword evidence="3 4" id="KW-0326">Glycosidase</keyword>
<feature type="chain" id="PRO_5032641433" evidence="5">
    <location>
        <begin position="27"/>
        <end position="355"/>
    </location>
</feature>
<feature type="domain" description="Glycoside hydrolase family 5" evidence="6">
    <location>
        <begin position="67"/>
        <end position="331"/>
    </location>
</feature>
<evidence type="ECO:0000256" key="5">
    <source>
        <dbReference type="SAM" id="SignalP"/>
    </source>
</evidence>
<dbReference type="InterPro" id="IPR050386">
    <property type="entry name" value="Glycosyl_hydrolase_5"/>
</dbReference>
<dbReference type="AlphaFoldDB" id="A0A840YWG6"/>
<dbReference type="RefSeq" id="WP_246359673.1">
    <property type="nucleotide sequence ID" value="NZ_BAABIF010000004.1"/>
</dbReference>
<keyword evidence="1 5" id="KW-0732">Signal</keyword>
<feature type="signal peptide" evidence="5">
    <location>
        <begin position="1"/>
        <end position="26"/>
    </location>
</feature>
<keyword evidence="2 4" id="KW-0378">Hydrolase</keyword>
<accession>A0A840YWG6</accession>
<dbReference type="Proteomes" id="UP000554342">
    <property type="component" value="Unassembled WGS sequence"/>
</dbReference>
<dbReference type="InterPro" id="IPR001547">
    <property type="entry name" value="Glyco_hydro_5"/>
</dbReference>
<dbReference type="GO" id="GO:0008810">
    <property type="term" value="F:cellulase activity"/>
    <property type="evidence" value="ECO:0007669"/>
    <property type="project" value="UniProtKB-EC"/>
</dbReference>
<reference evidence="7 8" key="1">
    <citation type="submission" date="2020-08" db="EMBL/GenBank/DDBJ databases">
        <title>Genomic Encyclopedia of Type Strains, Phase IV (KMG-IV): sequencing the most valuable type-strain genomes for metagenomic binning, comparative biology and taxonomic classification.</title>
        <authorList>
            <person name="Goeker M."/>
        </authorList>
    </citation>
    <scope>NUCLEOTIDE SEQUENCE [LARGE SCALE GENOMIC DNA]</scope>
    <source>
        <strain evidence="7 8">DSM 27203</strain>
    </source>
</reference>
<dbReference type="Gene3D" id="3.20.20.80">
    <property type="entry name" value="Glycosidases"/>
    <property type="match status" value="1"/>
</dbReference>
<evidence type="ECO:0000256" key="1">
    <source>
        <dbReference type="ARBA" id="ARBA00022729"/>
    </source>
</evidence>
<proteinExistence type="inferred from homology"/>
<dbReference type="PANTHER" id="PTHR31297:SF17">
    <property type="entry name" value="ENDOGLUCANASE"/>
    <property type="match status" value="1"/>
</dbReference>
<dbReference type="GO" id="GO:0008422">
    <property type="term" value="F:beta-glucosidase activity"/>
    <property type="evidence" value="ECO:0007669"/>
    <property type="project" value="TreeGrafter"/>
</dbReference>
<dbReference type="PANTHER" id="PTHR31297">
    <property type="entry name" value="GLUCAN ENDO-1,6-BETA-GLUCOSIDASE B"/>
    <property type="match status" value="1"/>
</dbReference>
<dbReference type="InterPro" id="IPR017853">
    <property type="entry name" value="GH"/>
</dbReference>
<protein>
    <submittedName>
        <fullName evidence="7">Endoglucanase</fullName>
        <ecNumber evidence="7">3.2.1.4</ecNumber>
    </submittedName>
</protein>
<dbReference type="EC" id="3.2.1.4" evidence="7"/>
<sequence length="355" mass="38143">MADRRITKFLTAAAAIAVGGMTIAAATPVPDTAGLYTPAPAAVPTTGISLPLGKCVNMGNHLEAPNEGDWGRKIADSDFTNIKQAGFSTIRLPVRFAGHAQEAAPYTIDPAFMARVHHVVSTATAAGLNVILDLHNYDALMTDPAGNSARLAGLWKQVAASFASAPDTVWFEIINEPHDKFDNANLLATVSPSLAAIRATNPKRPVIIGGGHWSGIDSLATLQLPDDPYVVPTFHYYDPFPFTHQGAKWVKPTPPPIGATFGSKKDITELNASLDKVKAYMKRTGRVPFVGEFGAIDIPQMPVAQRINYYATVSAAYASIGVQSCAWAYTNTFPLYKKDHWIPGMVRAIRTTKTL</sequence>
<organism evidence="7 8">
    <name type="scientific">Stakelama sediminis</name>
    <dbReference type="NCBI Taxonomy" id="463200"/>
    <lineage>
        <taxon>Bacteria</taxon>
        <taxon>Pseudomonadati</taxon>
        <taxon>Pseudomonadota</taxon>
        <taxon>Alphaproteobacteria</taxon>
        <taxon>Sphingomonadales</taxon>
        <taxon>Sphingomonadaceae</taxon>
        <taxon>Stakelama</taxon>
    </lineage>
</organism>
<dbReference type="Pfam" id="PF00150">
    <property type="entry name" value="Cellulase"/>
    <property type="match status" value="1"/>
</dbReference>
<name>A0A840YWG6_9SPHN</name>
<evidence type="ECO:0000313" key="7">
    <source>
        <dbReference type="EMBL" id="MBB5717876.1"/>
    </source>
</evidence>
<comment type="caution">
    <text evidence="7">The sequence shown here is derived from an EMBL/GenBank/DDBJ whole genome shotgun (WGS) entry which is preliminary data.</text>
</comment>
<keyword evidence="8" id="KW-1185">Reference proteome</keyword>